<reference evidence="1" key="1">
    <citation type="submission" date="2021-05" db="EMBL/GenBank/DDBJ databases">
        <authorList>
            <person name="Scholz U."/>
            <person name="Mascher M."/>
            <person name="Fiebig A."/>
        </authorList>
    </citation>
    <scope>NUCLEOTIDE SEQUENCE [LARGE SCALE GENOMIC DNA]</scope>
</reference>
<evidence type="ECO:0000313" key="1">
    <source>
        <dbReference type="EnsemblPlants" id="AVESA.00010b.r2.1CG0082570.1.CDS"/>
    </source>
</evidence>
<keyword evidence="2" id="KW-1185">Reference proteome</keyword>
<organism evidence="1 2">
    <name type="scientific">Avena sativa</name>
    <name type="common">Oat</name>
    <dbReference type="NCBI Taxonomy" id="4498"/>
    <lineage>
        <taxon>Eukaryota</taxon>
        <taxon>Viridiplantae</taxon>
        <taxon>Streptophyta</taxon>
        <taxon>Embryophyta</taxon>
        <taxon>Tracheophyta</taxon>
        <taxon>Spermatophyta</taxon>
        <taxon>Magnoliopsida</taxon>
        <taxon>Liliopsida</taxon>
        <taxon>Poales</taxon>
        <taxon>Poaceae</taxon>
        <taxon>BOP clade</taxon>
        <taxon>Pooideae</taxon>
        <taxon>Poodae</taxon>
        <taxon>Poeae</taxon>
        <taxon>Poeae Chloroplast Group 1 (Aveneae type)</taxon>
        <taxon>Aveninae</taxon>
        <taxon>Avena</taxon>
    </lineage>
</organism>
<protein>
    <submittedName>
        <fullName evidence="1">Uncharacterized protein</fullName>
    </submittedName>
</protein>
<sequence>MDKPSSQEHSIGNESDASNRVVKSKFVAMQLQLLPADVLRDILSRLSLKEVVRMSILSREWRRLRLCHPDLVFTKETFGINTTMNTDKAAMTFQELMKFNAKNLDLLTMKFINNVDSVLCPLWYASNTTTSTLDKFIVKSGLRRKHKYYIDRWDSFCTTARAKHVAFDFTSDITCFGSGFDKYKYVFPLCDLSGPNGCSINSLDLGYLCLNLPLSFCGITNLKKLTLNMVSIDGGDLQRLLLSCALLESLSMESCSSSSLRVPQELSRLNYLRVRYCDLEMLELDAPNLTKFEFDDSVVQTVLSESSKLSEVIFVSNLRLANGYDDVLDYIITQLPAALPNVQTLLLLLTACQVQRFSNTRDSFICLRHLNMNLDIFLDPDDSWVMGFVNLLELAPLLEELEVHMEHDRYCSSNPRMVIAAQGPLHRHLRSVYISGFCDVLGLAELALYILGNATVLERMVVDPVAGMKEDLNIEHFYSVSKGGRSERFVLPIEGASFCIEEKRMFARNNLDKEEFRHILTIL</sequence>
<dbReference type="EnsemblPlants" id="AVESA.00010b.r2.1CG0082570.1">
    <property type="protein sequence ID" value="AVESA.00010b.r2.1CG0082570.1.CDS"/>
    <property type="gene ID" value="AVESA.00010b.r2.1CG0082570"/>
</dbReference>
<accession>A0ACD5TLX7</accession>
<name>A0ACD5TLX7_AVESA</name>
<reference evidence="1" key="2">
    <citation type="submission" date="2025-09" db="UniProtKB">
        <authorList>
            <consortium name="EnsemblPlants"/>
        </authorList>
    </citation>
    <scope>IDENTIFICATION</scope>
</reference>
<evidence type="ECO:0000313" key="2">
    <source>
        <dbReference type="Proteomes" id="UP001732700"/>
    </source>
</evidence>
<dbReference type="Proteomes" id="UP001732700">
    <property type="component" value="Chromosome 1C"/>
</dbReference>
<proteinExistence type="predicted"/>